<dbReference type="Gene3D" id="2.60.120.260">
    <property type="entry name" value="Galactose-binding domain-like"/>
    <property type="match status" value="1"/>
</dbReference>
<protein>
    <recommendedName>
        <fullName evidence="1">Rhamnogalacturonan lyase domain-containing protein</fullName>
    </recommendedName>
</protein>
<reference evidence="2 3" key="2">
    <citation type="journal article" date="2017" name="Genome Biol.">
        <title>New reference genome sequences of hot pepper reveal the massive evolution of plant disease-resistance genes by retroduplication.</title>
        <authorList>
            <person name="Kim S."/>
            <person name="Park J."/>
            <person name="Yeom S.I."/>
            <person name="Kim Y.M."/>
            <person name="Seo E."/>
            <person name="Kim K.T."/>
            <person name="Kim M.S."/>
            <person name="Lee J.M."/>
            <person name="Cheong K."/>
            <person name="Shin H.S."/>
            <person name="Kim S.B."/>
            <person name="Han K."/>
            <person name="Lee J."/>
            <person name="Park M."/>
            <person name="Lee H.A."/>
            <person name="Lee H.Y."/>
            <person name="Lee Y."/>
            <person name="Oh S."/>
            <person name="Lee J.H."/>
            <person name="Choi E."/>
            <person name="Choi E."/>
            <person name="Lee S.E."/>
            <person name="Jeon J."/>
            <person name="Kim H."/>
            <person name="Choi G."/>
            <person name="Song H."/>
            <person name="Lee J."/>
            <person name="Lee S.C."/>
            <person name="Kwon J.K."/>
            <person name="Lee H.Y."/>
            <person name="Koo N."/>
            <person name="Hong Y."/>
            <person name="Kim R.W."/>
            <person name="Kang W.H."/>
            <person name="Huh J.H."/>
            <person name="Kang B.C."/>
            <person name="Yang T.J."/>
            <person name="Lee Y.H."/>
            <person name="Bennetzen J.L."/>
            <person name="Choi D."/>
        </authorList>
    </citation>
    <scope>NUCLEOTIDE SEQUENCE [LARGE SCALE GENOMIC DNA]</scope>
    <source>
        <strain evidence="3">cv. CM334</strain>
    </source>
</reference>
<sequence length="260" mass="30365">MFFSTHYAREILTLRFRNGEPWKKVFGPIFVYLNSISSDNEEILTLWTDAKEQMLIETENWPYDFPLSEDFILADQRGTVSGRLLVSDRYIDLLKSLLVFRQYGLWDCYTEIYTNGDLVYTIGSSNYQTDWFFAHVNRYTYKYVHKHLLPFRLFTLYALTDSSNYTLQLALASANDAELQIRINDQYADVPHFSTGSIGRDNMIARHGIHGLYRMYTVDIPSNFLASGTNVIFLKQSRGSSHWSGVMYDYIRLERPPSND</sequence>
<organism evidence="2 3">
    <name type="scientific">Capsicum annuum</name>
    <name type="common">Capsicum pepper</name>
    <dbReference type="NCBI Taxonomy" id="4072"/>
    <lineage>
        <taxon>Eukaryota</taxon>
        <taxon>Viridiplantae</taxon>
        <taxon>Streptophyta</taxon>
        <taxon>Embryophyta</taxon>
        <taxon>Tracheophyta</taxon>
        <taxon>Spermatophyta</taxon>
        <taxon>Magnoliopsida</taxon>
        <taxon>eudicotyledons</taxon>
        <taxon>Gunneridae</taxon>
        <taxon>Pentapetalae</taxon>
        <taxon>asterids</taxon>
        <taxon>lamiids</taxon>
        <taxon>Solanales</taxon>
        <taxon>Solanaceae</taxon>
        <taxon>Solanoideae</taxon>
        <taxon>Capsiceae</taxon>
        <taxon>Capsicum</taxon>
    </lineage>
</organism>
<dbReference type="InterPro" id="IPR051850">
    <property type="entry name" value="Polysacch_Lyase_4"/>
</dbReference>
<proteinExistence type="predicted"/>
<dbReference type="Pfam" id="PF14683">
    <property type="entry name" value="CBM-like"/>
    <property type="match status" value="1"/>
</dbReference>
<reference evidence="2 3" key="1">
    <citation type="journal article" date="2014" name="Nat. Genet.">
        <title>Genome sequence of the hot pepper provides insights into the evolution of pungency in Capsicum species.</title>
        <authorList>
            <person name="Kim S."/>
            <person name="Park M."/>
            <person name="Yeom S.I."/>
            <person name="Kim Y.M."/>
            <person name="Lee J.M."/>
            <person name="Lee H.A."/>
            <person name="Seo E."/>
            <person name="Choi J."/>
            <person name="Cheong K."/>
            <person name="Kim K.T."/>
            <person name="Jung K."/>
            <person name="Lee G.W."/>
            <person name="Oh S.K."/>
            <person name="Bae C."/>
            <person name="Kim S.B."/>
            <person name="Lee H.Y."/>
            <person name="Kim S.Y."/>
            <person name="Kim M.S."/>
            <person name="Kang B.C."/>
            <person name="Jo Y.D."/>
            <person name="Yang H.B."/>
            <person name="Jeong H.J."/>
            <person name="Kang W.H."/>
            <person name="Kwon J.K."/>
            <person name="Shin C."/>
            <person name="Lim J.Y."/>
            <person name="Park J.H."/>
            <person name="Huh J.H."/>
            <person name="Kim J.S."/>
            <person name="Kim B.D."/>
            <person name="Cohen O."/>
            <person name="Paran I."/>
            <person name="Suh M.C."/>
            <person name="Lee S.B."/>
            <person name="Kim Y.K."/>
            <person name="Shin Y."/>
            <person name="Noh S.J."/>
            <person name="Park J."/>
            <person name="Seo Y.S."/>
            <person name="Kwon S.Y."/>
            <person name="Kim H.A."/>
            <person name="Park J.M."/>
            <person name="Kim H.J."/>
            <person name="Choi S.B."/>
            <person name="Bosland P.W."/>
            <person name="Reeves G."/>
            <person name="Jo S.H."/>
            <person name="Lee B.W."/>
            <person name="Cho H.T."/>
            <person name="Choi H.S."/>
            <person name="Lee M.S."/>
            <person name="Yu Y."/>
            <person name="Do Choi Y."/>
            <person name="Park B.S."/>
            <person name="van Deynze A."/>
            <person name="Ashrafi H."/>
            <person name="Hill T."/>
            <person name="Kim W.T."/>
            <person name="Pai H.S."/>
            <person name="Ahn H.K."/>
            <person name="Yeam I."/>
            <person name="Giovannoni J.J."/>
            <person name="Rose J.K."/>
            <person name="Sorensen I."/>
            <person name="Lee S.J."/>
            <person name="Kim R.W."/>
            <person name="Choi I.Y."/>
            <person name="Choi B.S."/>
            <person name="Lim J.S."/>
            <person name="Lee Y.H."/>
            <person name="Choi D."/>
        </authorList>
    </citation>
    <scope>NUCLEOTIDE SEQUENCE [LARGE SCALE GENOMIC DNA]</scope>
    <source>
        <strain evidence="3">cv. CM334</strain>
    </source>
</reference>
<name>A0A2G2ZF78_CAPAN</name>
<dbReference type="InterPro" id="IPR008979">
    <property type="entry name" value="Galactose-bd-like_sf"/>
</dbReference>
<evidence type="ECO:0000313" key="2">
    <source>
        <dbReference type="EMBL" id="PHT80649.1"/>
    </source>
</evidence>
<feature type="domain" description="Rhamnogalacturonan lyase" evidence="1">
    <location>
        <begin position="115"/>
        <end position="253"/>
    </location>
</feature>
<dbReference type="SUPFAM" id="SSF49785">
    <property type="entry name" value="Galactose-binding domain-like"/>
    <property type="match status" value="1"/>
</dbReference>
<evidence type="ECO:0000259" key="1">
    <source>
        <dbReference type="Pfam" id="PF14683"/>
    </source>
</evidence>
<dbReference type="PANTHER" id="PTHR32018">
    <property type="entry name" value="RHAMNOGALACTURONATE LYASE FAMILY PROTEIN"/>
    <property type="match status" value="1"/>
</dbReference>
<dbReference type="AlphaFoldDB" id="A0A2G2ZF78"/>
<dbReference type="PANTHER" id="PTHR32018:SF6">
    <property type="entry name" value="RHAMNOGALACTURONAN ENDOLYASE"/>
    <property type="match status" value="1"/>
</dbReference>
<evidence type="ECO:0000313" key="3">
    <source>
        <dbReference type="Proteomes" id="UP000222542"/>
    </source>
</evidence>
<dbReference type="InterPro" id="IPR029411">
    <property type="entry name" value="RG-lyase_III"/>
</dbReference>
<accession>A0A2G2ZF78</accession>
<dbReference type="STRING" id="4072.A0A2G2ZF78"/>
<gene>
    <name evidence="2" type="ORF">T459_13664</name>
</gene>
<keyword evidence="3" id="KW-1185">Reference proteome</keyword>
<comment type="caution">
    <text evidence="2">The sequence shown here is derived from an EMBL/GenBank/DDBJ whole genome shotgun (WGS) entry which is preliminary data.</text>
</comment>
<dbReference type="Proteomes" id="UP000222542">
    <property type="component" value="Unassembled WGS sequence"/>
</dbReference>
<dbReference type="CDD" id="cd10317">
    <property type="entry name" value="RGL4_C"/>
    <property type="match status" value="1"/>
</dbReference>
<dbReference type="Gramene" id="PHT80649">
    <property type="protein sequence ID" value="PHT80649"/>
    <property type="gene ID" value="T459_13664"/>
</dbReference>
<dbReference type="EMBL" id="AYRZ02000005">
    <property type="protein sequence ID" value="PHT80649.1"/>
    <property type="molecule type" value="Genomic_DNA"/>
</dbReference>